<dbReference type="Gene3D" id="3.40.50.2300">
    <property type="match status" value="2"/>
</dbReference>
<dbReference type="CDD" id="cd01574">
    <property type="entry name" value="PBP1_LacI"/>
    <property type="match status" value="1"/>
</dbReference>
<evidence type="ECO:0000259" key="5">
    <source>
        <dbReference type="PROSITE" id="PS50932"/>
    </source>
</evidence>
<dbReference type="PANTHER" id="PTHR30146:SF153">
    <property type="entry name" value="LACTOSE OPERON REPRESSOR"/>
    <property type="match status" value="1"/>
</dbReference>
<dbReference type="GO" id="GO:0003700">
    <property type="term" value="F:DNA-binding transcription factor activity"/>
    <property type="evidence" value="ECO:0007669"/>
    <property type="project" value="TreeGrafter"/>
</dbReference>
<evidence type="ECO:0000313" key="7">
    <source>
        <dbReference type="Proteomes" id="UP000238164"/>
    </source>
</evidence>
<accession>A0A2N9JJU7</accession>
<dbReference type="Pfam" id="PF13377">
    <property type="entry name" value="Peripla_BP_3"/>
    <property type="match status" value="1"/>
</dbReference>
<dbReference type="InterPro" id="IPR028082">
    <property type="entry name" value="Peripla_BP_I"/>
</dbReference>
<sequence>MFTSPNTDAMRYSHAMPSGAGRGRPTRGPSIADVARLAGVSAQTVSRVSTGADPVRDDTRDRVLAAMHQLGYSPNRAARALRNGRFGTIGLLAHRFGRTGEALTTEAVVEAAAEHGLSVTLLDVHTPEPDSWKDAAHTLSQQSIDGLVIIPSQQATPDSLVLPAGLAVAVSDSRLLGHYPSVVADQIQGSELAVEHLLGLGHHTIHHIAGPADSEPALVRASTWEQRLRRAGIRPPQVVRGDWSARSGYAAGQQLVGDDSITAVYCANDEMAFGLIRALHEHRIRVPQDVSVVGFDDIALSGYSSPPLTTVRQDFHQIGRELVRLVLAQLGAEKLPRSGPVLIPTELIVRETTAPPGR</sequence>
<dbReference type="GO" id="GO:0000976">
    <property type="term" value="F:transcription cis-regulatory region binding"/>
    <property type="evidence" value="ECO:0007669"/>
    <property type="project" value="TreeGrafter"/>
</dbReference>
<dbReference type="PROSITE" id="PS50932">
    <property type="entry name" value="HTH_LACI_2"/>
    <property type="match status" value="1"/>
</dbReference>
<dbReference type="CDD" id="cd01392">
    <property type="entry name" value="HTH_LacI"/>
    <property type="match status" value="1"/>
</dbReference>
<dbReference type="PANTHER" id="PTHR30146">
    <property type="entry name" value="LACI-RELATED TRANSCRIPTIONAL REPRESSOR"/>
    <property type="match status" value="1"/>
</dbReference>
<dbReference type="InterPro" id="IPR010982">
    <property type="entry name" value="Lambda_DNA-bd_dom_sf"/>
</dbReference>
<dbReference type="Pfam" id="PF00356">
    <property type="entry name" value="LacI"/>
    <property type="match status" value="1"/>
</dbReference>
<keyword evidence="7" id="KW-1185">Reference proteome</keyword>
<feature type="domain" description="HTH lacI-type" evidence="5">
    <location>
        <begin position="29"/>
        <end position="83"/>
    </location>
</feature>
<organism evidence="6 7">
    <name type="scientific">Micropruina glycogenica</name>
    <dbReference type="NCBI Taxonomy" id="75385"/>
    <lineage>
        <taxon>Bacteria</taxon>
        <taxon>Bacillati</taxon>
        <taxon>Actinomycetota</taxon>
        <taxon>Actinomycetes</taxon>
        <taxon>Propionibacteriales</taxon>
        <taxon>Nocardioidaceae</taxon>
        <taxon>Micropruina</taxon>
    </lineage>
</organism>
<evidence type="ECO:0000256" key="3">
    <source>
        <dbReference type="ARBA" id="ARBA00023163"/>
    </source>
</evidence>
<evidence type="ECO:0000256" key="1">
    <source>
        <dbReference type="ARBA" id="ARBA00023015"/>
    </source>
</evidence>
<evidence type="ECO:0000256" key="2">
    <source>
        <dbReference type="ARBA" id="ARBA00023125"/>
    </source>
</evidence>
<dbReference type="SMART" id="SM00354">
    <property type="entry name" value="HTH_LACI"/>
    <property type="match status" value="1"/>
</dbReference>
<reference evidence="6 7" key="1">
    <citation type="submission" date="2018-02" db="EMBL/GenBank/DDBJ databases">
        <authorList>
            <person name="Cohen D.B."/>
            <person name="Kent A.D."/>
        </authorList>
    </citation>
    <scope>NUCLEOTIDE SEQUENCE [LARGE SCALE GENOMIC DNA]</scope>
    <source>
        <strain evidence="6">1</strain>
    </source>
</reference>
<evidence type="ECO:0000256" key="4">
    <source>
        <dbReference type="SAM" id="MobiDB-lite"/>
    </source>
</evidence>
<protein>
    <submittedName>
        <fullName evidence="6">LacI family transcriptional regulator</fullName>
    </submittedName>
</protein>
<dbReference type="Proteomes" id="UP000238164">
    <property type="component" value="Chromosome 1"/>
</dbReference>
<dbReference type="InterPro" id="IPR000843">
    <property type="entry name" value="HTH_LacI"/>
</dbReference>
<dbReference type="SUPFAM" id="SSF47413">
    <property type="entry name" value="lambda repressor-like DNA-binding domains"/>
    <property type="match status" value="1"/>
</dbReference>
<dbReference type="SUPFAM" id="SSF53822">
    <property type="entry name" value="Periplasmic binding protein-like I"/>
    <property type="match status" value="1"/>
</dbReference>
<dbReference type="KEGG" id="mgg:MPLG2_2798"/>
<keyword evidence="2" id="KW-0238">DNA-binding</keyword>
<feature type="region of interest" description="Disordered" evidence="4">
    <location>
        <begin position="1"/>
        <end position="29"/>
    </location>
</feature>
<dbReference type="AlphaFoldDB" id="A0A2N9JJU7"/>
<dbReference type="Gene3D" id="1.10.260.40">
    <property type="entry name" value="lambda repressor-like DNA-binding domains"/>
    <property type="match status" value="1"/>
</dbReference>
<keyword evidence="1" id="KW-0805">Transcription regulation</keyword>
<dbReference type="EMBL" id="LT985188">
    <property type="protein sequence ID" value="SPD87828.1"/>
    <property type="molecule type" value="Genomic_DNA"/>
</dbReference>
<gene>
    <name evidence="6" type="ORF">MPLG2_2798</name>
</gene>
<keyword evidence="3" id="KW-0804">Transcription</keyword>
<proteinExistence type="predicted"/>
<dbReference type="InterPro" id="IPR046335">
    <property type="entry name" value="LacI/GalR-like_sensor"/>
</dbReference>
<evidence type="ECO:0000313" key="6">
    <source>
        <dbReference type="EMBL" id="SPD87828.1"/>
    </source>
</evidence>
<name>A0A2N9JJU7_9ACTN</name>